<organism evidence="2 3">
    <name type="scientific">Emericella nidulans (strain FGSC A4 / ATCC 38163 / CBS 112.46 / NRRL 194 / M139)</name>
    <name type="common">Aspergillus nidulans</name>
    <dbReference type="NCBI Taxonomy" id="227321"/>
    <lineage>
        <taxon>Eukaryota</taxon>
        <taxon>Fungi</taxon>
        <taxon>Dikarya</taxon>
        <taxon>Ascomycota</taxon>
        <taxon>Pezizomycotina</taxon>
        <taxon>Eurotiomycetes</taxon>
        <taxon>Eurotiomycetidae</taxon>
        <taxon>Eurotiales</taxon>
        <taxon>Aspergillaceae</taxon>
        <taxon>Aspergillus</taxon>
        <taxon>Aspergillus subgen. Nidulantes</taxon>
    </lineage>
</organism>
<reference evidence="3" key="1">
    <citation type="journal article" date="2005" name="Nature">
        <title>Sequencing of Aspergillus nidulans and comparative analysis with A. fumigatus and A. oryzae.</title>
        <authorList>
            <person name="Galagan J.E."/>
            <person name="Calvo S.E."/>
            <person name="Cuomo C."/>
            <person name="Ma L.J."/>
            <person name="Wortman J.R."/>
            <person name="Batzoglou S."/>
            <person name="Lee S.I."/>
            <person name="Basturkmen M."/>
            <person name="Spevak C.C."/>
            <person name="Clutterbuck J."/>
            <person name="Kapitonov V."/>
            <person name="Jurka J."/>
            <person name="Scazzocchio C."/>
            <person name="Farman M."/>
            <person name="Butler J."/>
            <person name="Purcell S."/>
            <person name="Harris S."/>
            <person name="Braus G.H."/>
            <person name="Draht O."/>
            <person name="Busch S."/>
            <person name="D'Enfert C."/>
            <person name="Bouchier C."/>
            <person name="Goldman G.H."/>
            <person name="Bell-Pedersen D."/>
            <person name="Griffiths-Jones S."/>
            <person name="Doonan J.H."/>
            <person name="Yu J."/>
            <person name="Vienken K."/>
            <person name="Pain A."/>
            <person name="Freitag M."/>
            <person name="Selker E.U."/>
            <person name="Archer D.B."/>
            <person name="Penalva M.A."/>
            <person name="Oakley B.R."/>
            <person name="Momany M."/>
            <person name="Tanaka T."/>
            <person name="Kumagai T."/>
            <person name="Asai K."/>
            <person name="Machida M."/>
            <person name="Nierman W.C."/>
            <person name="Denning D.W."/>
            <person name="Caddick M."/>
            <person name="Hynes M."/>
            <person name="Paoletti M."/>
            <person name="Fischer R."/>
            <person name="Miller B."/>
            <person name="Dyer P."/>
            <person name="Sachs M.S."/>
            <person name="Osmani S.A."/>
            <person name="Birren B.W."/>
        </authorList>
    </citation>
    <scope>NUCLEOTIDE SEQUENCE [LARGE SCALE GENOMIC DNA]</scope>
    <source>
        <strain evidence="3">FGSC A4 / ATCC 38163 / CBS 112.46 / NRRL 194 / M139</strain>
    </source>
</reference>
<dbReference type="Proteomes" id="UP000000560">
    <property type="component" value="Chromosome VII"/>
</dbReference>
<reference evidence="3" key="2">
    <citation type="journal article" date="2009" name="Fungal Genet. Biol.">
        <title>The 2008 update of the Aspergillus nidulans genome annotation: a community effort.</title>
        <authorList>
            <person name="Wortman J.R."/>
            <person name="Gilsenan J.M."/>
            <person name="Joardar V."/>
            <person name="Deegan J."/>
            <person name="Clutterbuck J."/>
            <person name="Andersen M.R."/>
            <person name="Archer D."/>
            <person name="Bencina M."/>
            <person name="Braus G."/>
            <person name="Coutinho P."/>
            <person name="von Dohren H."/>
            <person name="Doonan J."/>
            <person name="Driessen A.J."/>
            <person name="Durek P."/>
            <person name="Espeso E."/>
            <person name="Fekete E."/>
            <person name="Flipphi M."/>
            <person name="Estrada C.G."/>
            <person name="Geysens S."/>
            <person name="Goldman G."/>
            <person name="de Groot P.W."/>
            <person name="Hansen K."/>
            <person name="Harris S.D."/>
            <person name="Heinekamp T."/>
            <person name="Helmstaedt K."/>
            <person name="Henrissat B."/>
            <person name="Hofmann G."/>
            <person name="Homan T."/>
            <person name="Horio T."/>
            <person name="Horiuchi H."/>
            <person name="James S."/>
            <person name="Jones M."/>
            <person name="Karaffa L."/>
            <person name="Karanyi Z."/>
            <person name="Kato M."/>
            <person name="Keller N."/>
            <person name="Kelly D.E."/>
            <person name="Kiel J.A."/>
            <person name="Kim J.M."/>
            <person name="van der Klei I.J."/>
            <person name="Klis F.M."/>
            <person name="Kovalchuk A."/>
            <person name="Krasevec N."/>
            <person name="Kubicek C.P."/>
            <person name="Liu B."/>
            <person name="Maccabe A."/>
            <person name="Meyer V."/>
            <person name="Mirabito P."/>
            <person name="Miskei M."/>
            <person name="Mos M."/>
            <person name="Mullins J."/>
            <person name="Nelson D.R."/>
            <person name="Nielsen J."/>
            <person name="Oakley B.R."/>
            <person name="Osmani S.A."/>
            <person name="Pakula T."/>
            <person name="Paszewski A."/>
            <person name="Paulsen I."/>
            <person name="Pilsyk S."/>
            <person name="Pocsi I."/>
            <person name="Punt P.J."/>
            <person name="Ram A.F."/>
            <person name="Ren Q."/>
            <person name="Robellet X."/>
            <person name="Robson G."/>
            <person name="Seiboth B."/>
            <person name="van Solingen P."/>
            <person name="Specht T."/>
            <person name="Sun J."/>
            <person name="Taheri-Talesh N."/>
            <person name="Takeshita N."/>
            <person name="Ussery D."/>
            <person name="vanKuyk P.A."/>
            <person name="Visser H."/>
            <person name="van de Vondervoort P.J."/>
            <person name="de Vries R.P."/>
            <person name="Walton J."/>
            <person name="Xiang X."/>
            <person name="Xiong Y."/>
            <person name="Zeng A.P."/>
            <person name="Brandt B.W."/>
            <person name="Cornell M.J."/>
            <person name="van den Hondel C.A."/>
            <person name="Visser J."/>
            <person name="Oliver S.G."/>
            <person name="Turner G."/>
        </authorList>
    </citation>
    <scope>GENOME REANNOTATION</scope>
    <source>
        <strain evidence="3">FGSC A4 / ATCC 38163 / CBS 112.46 / NRRL 194 / M139</strain>
    </source>
</reference>
<evidence type="ECO:0000313" key="3">
    <source>
        <dbReference type="Proteomes" id="UP000000560"/>
    </source>
</evidence>
<name>C8VPH6_EMENI</name>
<gene>
    <name evidence="2" type="ORF">ANIA_11346</name>
</gene>
<feature type="region of interest" description="Disordered" evidence="1">
    <location>
        <begin position="1"/>
        <end position="22"/>
    </location>
</feature>
<proteinExistence type="predicted"/>
<evidence type="ECO:0000256" key="1">
    <source>
        <dbReference type="SAM" id="MobiDB-lite"/>
    </source>
</evidence>
<protein>
    <submittedName>
        <fullName evidence="2">Uncharacterized protein</fullName>
    </submittedName>
</protein>
<dbReference type="RefSeq" id="XP_050468913.1">
    <property type="nucleotide sequence ID" value="XM_050613071.1"/>
</dbReference>
<dbReference type="EMBL" id="BN001307">
    <property type="protein sequence ID" value="CBF86976.1"/>
    <property type="molecule type" value="Genomic_DNA"/>
</dbReference>
<sequence length="95" mass="10602">MGSGRVNPEPVSSTTSSPPGPACPVIPFILWLKGHPRQRAELQERRLKSHGQDVTVSEQTPRCKPITHQTGGSKVEQKEWIQEALLKRRIKVCLP</sequence>
<feature type="region of interest" description="Disordered" evidence="1">
    <location>
        <begin position="47"/>
        <end position="74"/>
    </location>
</feature>
<dbReference type="HOGENOM" id="CLU_2372791_0_0_1"/>
<feature type="compositionally biased region" description="Low complexity" evidence="1">
    <location>
        <begin position="8"/>
        <end position="17"/>
    </location>
</feature>
<dbReference type="AlphaFoldDB" id="C8VPH6"/>
<keyword evidence="3" id="KW-1185">Reference proteome</keyword>
<evidence type="ECO:0000313" key="2">
    <source>
        <dbReference type="EMBL" id="CBF86976.1"/>
    </source>
</evidence>
<dbReference type="KEGG" id="ani:ANIA_11346"/>
<dbReference type="GeneID" id="74896947"/>
<dbReference type="InParanoid" id="C8VPH6"/>
<accession>C8VPH6</accession>